<evidence type="ECO:0000256" key="1">
    <source>
        <dbReference type="SAM" id="Coils"/>
    </source>
</evidence>
<evidence type="ECO:0000313" key="3">
    <source>
        <dbReference type="EMBL" id="KAG8087114.1"/>
    </source>
</evidence>
<reference evidence="3" key="2">
    <citation type="submission" date="2021-02" db="EMBL/GenBank/DDBJ databases">
        <authorList>
            <person name="Kimball J.A."/>
            <person name="Haas M.W."/>
            <person name="Macchietto M."/>
            <person name="Kono T."/>
            <person name="Duquette J."/>
            <person name="Shao M."/>
        </authorList>
    </citation>
    <scope>NUCLEOTIDE SEQUENCE</scope>
    <source>
        <tissue evidence="3">Fresh leaf tissue</tissue>
    </source>
</reference>
<dbReference type="PANTHER" id="PTHR31245">
    <property type="entry name" value="UBIQUITIN SYSTEM COMPONENT CUE PROTEIN"/>
    <property type="match status" value="1"/>
</dbReference>
<dbReference type="Proteomes" id="UP000729402">
    <property type="component" value="Unassembled WGS sequence"/>
</dbReference>
<dbReference type="AlphaFoldDB" id="A0A8J5WF54"/>
<sequence>MSAVVCGKRASSFFEDLAHPADSPPAAKRARCGVSASPPPLTWPRTAANPAFVAALSAQFPSMSLEWIEKALEESGNDLDSAIKGLLNLNLESVANNRDPACEPLQVTTEVQLSAEDVSGGDGVSVPSESVPCSNNFPSNGSEWVELLVNEMTNASSINDAKARTSRVLEVFEKAVVSHVNVQAPHCFQEENAVLKGQIESLTRDKTILKRAFAIQLERQKDYDEKNQELQHLMQQVAQYQEQVRNMELNNYSLSMQLRQAQQSSSIPGRFNPDVF</sequence>
<dbReference type="GO" id="GO:0043130">
    <property type="term" value="F:ubiquitin binding"/>
    <property type="evidence" value="ECO:0007669"/>
    <property type="project" value="InterPro"/>
</dbReference>
<dbReference type="OrthoDB" id="440455at2759"/>
<dbReference type="InterPro" id="IPR003892">
    <property type="entry name" value="CUE"/>
</dbReference>
<reference evidence="3" key="1">
    <citation type="journal article" date="2021" name="bioRxiv">
        <title>Whole Genome Assembly and Annotation of Northern Wild Rice, Zizania palustris L., Supports a Whole Genome Duplication in the Zizania Genus.</title>
        <authorList>
            <person name="Haas M."/>
            <person name="Kono T."/>
            <person name="Macchietto M."/>
            <person name="Millas R."/>
            <person name="McGilp L."/>
            <person name="Shao M."/>
            <person name="Duquette J."/>
            <person name="Hirsch C.N."/>
            <person name="Kimball J."/>
        </authorList>
    </citation>
    <scope>NUCLEOTIDE SEQUENCE</scope>
    <source>
        <tissue evidence="3">Fresh leaf tissue</tissue>
    </source>
</reference>
<feature type="coiled-coil region" evidence="1">
    <location>
        <begin position="223"/>
        <end position="250"/>
    </location>
</feature>
<keyword evidence="1" id="KW-0175">Coiled coil</keyword>
<keyword evidence="4" id="KW-1185">Reference proteome</keyword>
<comment type="caution">
    <text evidence="3">The sequence shown here is derived from an EMBL/GenBank/DDBJ whole genome shotgun (WGS) entry which is preliminary data.</text>
</comment>
<proteinExistence type="predicted"/>
<dbReference type="PANTHER" id="PTHR31245:SF3">
    <property type="entry name" value="OS08G0313600 PROTEIN"/>
    <property type="match status" value="1"/>
</dbReference>
<accession>A0A8J5WF54</accession>
<gene>
    <name evidence="3" type="ORF">GUJ93_ZPchr0010g11203</name>
</gene>
<organism evidence="3 4">
    <name type="scientific">Zizania palustris</name>
    <name type="common">Northern wild rice</name>
    <dbReference type="NCBI Taxonomy" id="103762"/>
    <lineage>
        <taxon>Eukaryota</taxon>
        <taxon>Viridiplantae</taxon>
        <taxon>Streptophyta</taxon>
        <taxon>Embryophyta</taxon>
        <taxon>Tracheophyta</taxon>
        <taxon>Spermatophyta</taxon>
        <taxon>Magnoliopsida</taxon>
        <taxon>Liliopsida</taxon>
        <taxon>Poales</taxon>
        <taxon>Poaceae</taxon>
        <taxon>BOP clade</taxon>
        <taxon>Oryzoideae</taxon>
        <taxon>Oryzeae</taxon>
        <taxon>Zizaniinae</taxon>
        <taxon>Zizania</taxon>
    </lineage>
</organism>
<evidence type="ECO:0000313" key="4">
    <source>
        <dbReference type="Proteomes" id="UP000729402"/>
    </source>
</evidence>
<dbReference type="PROSITE" id="PS51140">
    <property type="entry name" value="CUE"/>
    <property type="match status" value="1"/>
</dbReference>
<name>A0A8J5WF54_ZIZPA</name>
<feature type="domain" description="CUE" evidence="2">
    <location>
        <begin position="48"/>
        <end position="91"/>
    </location>
</feature>
<evidence type="ECO:0000259" key="2">
    <source>
        <dbReference type="PROSITE" id="PS51140"/>
    </source>
</evidence>
<dbReference type="CDD" id="cd14279">
    <property type="entry name" value="CUE"/>
    <property type="match status" value="1"/>
</dbReference>
<dbReference type="EMBL" id="JAAALK010000082">
    <property type="protein sequence ID" value="KAG8087114.1"/>
    <property type="molecule type" value="Genomic_DNA"/>
</dbReference>
<protein>
    <recommendedName>
        <fullName evidence="2">CUE domain-containing protein</fullName>
    </recommendedName>
</protein>